<comment type="caution">
    <text evidence="2">The sequence shown here is derived from an EMBL/GenBank/DDBJ whole genome shotgun (WGS) entry which is preliminary data.</text>
</comment>
<evidence type="ECO:0000313" key="3">
    <source>
        <dbReference type="Proteomes" id="UP000324222"/>
    </source>
</evidence>
<feature type="region of interest" description="Disordered" evidence="1">
    <location>
        <begin position="1"/>
        <end position="23"/>
    </location>
</feature>
<dbReference type="AlphaFoldDB" id="A0A5B7DHC9"/>
<dbReference type="Proteomes" id="UP000324222">
    <property type="component" value="Unassembled WGS sequence"/>
</dbReference>
<dbReference type="EMBL" id="VSRR010000907">
    <property type="protein sequence ID" value="MPC20758.1"/>
    <property type="molecule type" value="Genomic_DNA"/>
</dbReference>
<proteinExistence type="predicted"/>
<evidence type="ECO:0000256" key="1">
    <source>
        <dbReference type="SAM" id="MobiDB-lite"/>
    </source>
</evidence>
<gene>
    <name evidence="2" type="ORF">E2C01_013714</name>
</gene>
<evidence type="ECO:0000313" key="2">
    <source>
        <dbReference type="EMBL" id="MPC20758.1"/>
    </source>
</evidence>
<organism evidence="2 3">
    <name type="scientific">Portunus trituberculatus</name>
    <name type="common">Swimming crab</name>
    <name type="synonym">Neptunus trituberculatus</name>
    <dbReference type="NCBI Taxonomy" id="210409"/>
    <lineage>
        <taxon>Eukaryota</taxon>
        <taxon>Metazoa</taxon>
        <taxon>Ecdysozoa</taxon>
        <taxon>Arthropoda</taxon>
        <taxon>Crustacea</taxon>
        <taxon>Multicrustacea</taxon>
        <taxon>Malacostraca</taxon>
        <taxon>Eumalacostraca</taxon>
        <taxon>Eucarida</taxon>
        <taxon>Decapoda</taxon>
        <taxon>Pleocyemata</taxon>
        <taxon>Brachyura</taxon>
        <taxon>Eubrachyura</taxon>
        <taxon>Portunoidea</taxon>
        <taxon>Portunidae</taxon>
        <taxon>Portuninae</taxon>
        <taxon>Portunus</taxon>
    </lineage>
</organism>
<feature type="compositionally biased region" description="Polar residues" evidence="1">
    <location>
        <begin position="8"/>
        <end position="19"/>
    </location>
</feature>
<sequence length="99" mass="11029">MSKIKQYARSNNTVDNNAKGNKHYIPPRLCTGLLVSGELCVALLNTKTRQPGDIAPPWSARTFRCSRRWEGTPCPMCIIDSVVLSQTILFHSGQQAIQQ</sequence>
<keyword evidence="3" id="KW-1185">Reference proteome</keyword>
<reference evidence="2 3" key="1">
    <citation type="submission" date="2019-05" db="EMBL/GenBank/DDBJ databases">
        <title>Another draft genome of Portunus trituberculatus and its Hox gene families provides insights of decapod evolution.</title>
        <authorList>
            <person name="Jeong J.-H."/>
            <person name="Song I."/>
            <person name="Kim S."/>
            <person name="Choi T."/>
            <person name="Kim D."/>
            <person name="Ryu S."/>
            <person name="Kim W."/>
        </authorList>
    </citation>
    <scope>NUCLEOTIDE SEQUENCE [LARGE SCALE GENOMIC DNA]</scope>
    <source>
        <tissue evidence="2">Muscle</tissue>
    </source>
</reference>
<accession>A0A5B7DHC9</accession>
<protein>
    <submittedName>
        <fullName evidence="2">Uncharacterized protein</fullName>
    </submittedName>
</protein>
<name>A0A5B7DHC9_PORTR</name>